<dbReference type="InterPro" id="IPR038765">
    <property type="entry name" value="Papain-like_cys_pep_sf"/>
</dbReference>
<evidence type="ECO:0000256" key="5">
    <source>
        <dbReference type="ARBA" id="ARBA00022801"/>
    </source>
</evidence>
<protein>
    <recommendedName>
        <fullName evidence="7">Ubiquitin carboxyl-terminal hydrolase</fullName>
        <ecNumber evidence="7">3.4.19.12</ecNumber>
    </recommendedName>
</protein>
<evidence type="ECO:0000313" key="11">
    <source>
        <dbReference type="RefSeq" id="XP_013407030.1"/>
    </source>
</evidence>
<dbReference type="RefSeq" id="XP_013407030.1">
    <property type="nucleotide sequence ID" value="XM_013551576.1"/>
</dbReference>
<dbReference type="GO" id="GO:0006508">
    <property type="term" value="P:proteolysis"/>
    <property type="evidence" value="ECO:0007669"/>
    <property type="project" value="UniProtKB-KW"/>
</dbReference>
<dbReference type="Proteomes" id="UP000085678">
    <property type="component" value="Unplaced"/>
</dbReference>
<dbReference type="GO" id="GO:0004843">
    <property type="term" value="F:cysteine-type deubiquitinase activity"/>
    <property type="evidence" value="ECO:0007669"/>
    <property type="project" value="UniProtKB-UniRule"/>
</dbReference>
<dbReference type="PROSITE" id="PS00973">
    <property type="entry name" value="USP_2"/>
    <property type="match status" value="1"/>
</dbReference>
<evidence type="ECO:0000256" key="2">
    <source>
        <dbReference type="ARBA" id="ARBA00005427"/>
    </source>
</evidence>
<keyword evidence="10" id="KW-1185">Reference proteome</keyword>
<reference evidence="11" key="1">
    <citation type="submission" date="2025-08" db="UniProtKB">
        <authorList>
            <consortium name="RefSeq"/>
        </authorList>
    </citation>
    <scope>IDENTIFICATION</scope>
    <source>
        <tissue evidence="11">Gonads</tissue>
    </source>
</reference>
<evidence type="ECO:0000256" key="1">
    <source>
        <dbReference type="ARBA" id="ARBA00000707"/>
    </source>
</evidence>
<evidence type="ECO:0000256" key="6">
    <source>
        <dbReference type="ARBA" id="ARBA00022807"/>
    </source>
</evidence>
<accession>A0A1S3J9F0</accession>
<dbReference type="PROSITE" id="PS50235">
    <property type="entry name" value="USP_3"/>
    <property type="match status" value="1"/>
</dbReference>
<keyword evidence="6 7" id="KW-0788">Thiol protease</keyword>
<proteinExistence type="inferred from homology"/>
<dbReference type="GO" id="GO:0005829">
    <property type="term" value="C:cytosol"/>
    <property type="evidence" value="ECO:0007669"/>
    <property type="project" value="TreeGrafter"/>
</dbReference>
<dbReference type="Pfam" id="PF00443">
    <property type="entry name" value="UCH"/>
    <property type="match status" value="1"/>
</dbReference>
<comment type="catalytic activity">
    <reaction evidence="1 7">
        <text>Thiol-dependent hydrolysis of ester, thioester, amide, peptide and isopeptide bonds formed by the C-terminal Gly of ubiquitin (a 76-residue protein attached to proteins as an intracellular targeting signal).</text>
        <dbReference type="EC" id="3.4.19.12"/>
    </reaction>
</comment>
<dbReference type="InParanoid" id="A0A1S3J9F0"/>
<feature type="compositionally biased region" description="Basic residues" evidence="8">
    <location>
        <begin position="1"/>
        <end position="10"/>
    </location>
</feature>
<organism evidence="10 11">
    <name type="scientific">Lingula anatina</name>
    <name type="common">Brachiopod</name>
    <name type="synonym">Lingula unguis</name>
    <dbReference type="NCBI Taxonomy" id="7574"/>
    <lineage>
        <taxon>Eukaryota</taxon>
        <taxon>Metazoa</taxon>
        <taxon>Spiralia</taxon>
        <taxon>Lophotrochozoa</taxon>
        <taxon>Brachiopoda</taxon>
        <taxon>Linguliformea</taxon>
        <taxon>Lingulata</taxon>
        <taxon>Lingulida</taxon>
        <taxon>Linguloidea</taxon>
        <taxon>Lingulidae</taxon>
        <taxon>Lingula</taxon>
    </lineage>
</organism>
<dbReference type="KEGG" id="lak:106171293"/>
<sequence>MGRKNPKRQKEKLPLLKKGNRKAKTCREKDKEKPLSNENGENTHPRAVKPETDQPSSALLLSNEEDGKVVCRTEPGLRNKGNTCFMNAAIQALLSCPPFAQYLTDSTVAKGNTSPSMFRCFKSLVEEMVSSRSHVVDPEDFFRTLCEMFPKFGDKQQQDCQNFTRLLLQLLKTELQYPAYDKSSHQLLYNSIIQDIFAGKLRTTMSCRCNKPRVYEDPIYELPLSVCKCQGETPNQKRSLEEAIHLFFMEIPLQRQSCGCSTETVKTDIIYLPEILVILLNWIHGRSCATGHFSFPLDNLSFQQYMPNLGPQDNITTYDLVAVVEHSGTPKSGHYKAYGKRHDEWYCFDDDSVEQVEQGRVETSHPYILFYRKVLPSQVKLCTFNCRKVLPSQVYISKEWLFKQKMFVDPGPIDNAAVLCEHGNLRNEVAGNPDNFLKELSYEEFNEYFKSYKSYFLEVQPTIN</sequence>
<dbReference type="Gene3D" id="3.90.70.10">
    <property type="entry name" value="Cysteine proteinases"/>
    <property type="match status" value="1"/>
</dbReference>
<feature type="region of interest" description="Disordered" evidence="8">
    <location>
        <begin position="1"/>
        <end position="55"/>
    </location>
</feature>
<dbReference type="SUPFAM" id="SSF54001">
    <property type="entry name" value="Cysteine proteinases"/>
    <property type="match status" value="1"/>
</dbReference>
<name>A0A1S3J9F0_LINAN</name>
<keyword evidence="3 7" id="KW-0645">Protease</keyword>
<evidence type="ECO:0000313" key="10">
    <source>
        <dbReference type="Proteomes" id="UP000085678"/>
    </source>
</evidence>
<dbReference type="InterPro" id="IPR018200">
    <property type="entry name" value="USP_CS"/>
</dbReference>
<feature type="domain" description="USP" evidence="9">
    <location>
        <begin position="75"/>
        <end position="374"/>
    </location>
</feature>
<evidence type="ECO:0000259" key="9">
    <source>
        <dbReference type="PROSITE" id="PS50235"/>
    </source>
</evidence>
<dbReference type="OrthoDB" id="2420415at2759"/>
<keyword evidence="4 7" id="KW-0833">Ubl conjugation pathway</keyword>
<dbReference type="InterPro" id="IPR050164">
    <property type="entry name" value="Peptidase_C19"/>
</dbReference>
<dbReference type="AlphaFoldDB" id="A0A1S3J9F0"/>
<dbReference type="EC" id="3.4.19.12" evidence="7"/>
<dbReference type="GeneID" id="106171293"/>
<comment type="similarity">
    <text evidence="2">Belongs to the peptidase C19 family. USP10 subfamily.</text>
</comment>
<gene>
    <name evidence="11" type="primary">LOC106171293</name>
</gene>
<dbReference type="GO" id="GO:0005634">
    <property type="term" value="C:nucleus"/>
    <property type="evidence" value="ECO:0007669"/>
    <property type="project" value="TreeGrafter"/>
</dbReference>
<dbReference type="InterPro" id="IPR001394">
    <property type="entry name" value="Peptidase_C19_UCH"/>
</dbReference>
<dbReference type="STRING" id="7574.A0A1S3J9F0"/>
<dbReference type="InterPro" id="IPR028889">
    <property type="entry name" value="USP"/>
</dbReference>
<dbReference type="PANTHER" id="PTHR24006:SF687">
    <property type="entry name" value="UBIQUITIN CARBOXYL-TERMINAL HYDROLASE 10"/>
    <property type="match status" value="1"/>
</dbReference>
<evidence type="ECO:0000256" key="3">
    <source>
        <dbReference type="ARBA" id="ARBA00022670"/>
    </source>
</evidence>
<feature type="compositionally biased region" description="Basic and acidic residues" evidence="8">
    <location>
        <begin position="25"/>
        <end position="52"/>
    </location>
</feature>
<keyword evidence="5 7" id="KW-0378">Hydrolase</keyword>
<dbReference type="PROSITE" id="PS00972">
    <property type="entry name" value="USP_1"/>
    <property type="match status" value="1"/>
</dbReference>
<dbReference type="PANTHER" id="PTHR24006">
    <property type="entry name" value="UBIQUITIN CARBOXYL-TERMINAL HYDROLASE"/>
    <property type="match status" value="1"/>
</dbReference>
<evidence type="ECO:0000256" key="4">
    <source>
        <dbReference type="ARBA" id="ARBA00022786"/>
    </source>
</evidence>
<evidence type="ECO:0000256" key="7">
    <source>
        <dbReference type="RuleBase" id="RU366025"/>
    </source>
</evidence>
<dbReference type="GO" id="GO:0016579">
    <property type="term" value="P:protein deubiquitination"/>
    <property type="evidence" value="ECO:0007669"/>
    <property type="project" value="InterPro"/>
</dbReference>
<evidence type="ECO:0000256" key="8">
    <source>
        <dbReference type="SAM" id="MobiDB-lite"/>
    </source>
</evidence>